<evidence type="ECO:0000313" key="3">
    <source>
        <dbReference type="Proteomes" id="UP000239907"/>
    </source>
</evidence>
<gene>
    <name evidence="2" type="ORF">BSZ32_04300</name>
</gene>
<dbReference type="AlphaFoldDB" id="A0A2S7TYH6"/>
<dbReference type="GO" id="GO:0004300">
    <property type="term" value="F:enoyl-CoA hydratase activity"/>
    <property type="evidence" value="ECO:0007669"/>
    <property type="project" value="TreeGrafter"/>
</dbReference>
<comment type="caution">
    <text evidence="2">The sequence shown here is derived from an EMBL/GenBank/DDBJ whole genome shotgun (WGS) entry which is preliminary data.</text>
</comment>
<dbReference type="EMBL" id="MQWA01000001">
    <property type="protein sequence ID" value="PQJ27796.1"/>
    <property type="molecule type" value="Genomic_DNA"/>
</dbReference>
<dbReference type="GO" id="GO:0006635">
    <property type="term" value="P:fatty acid beta-oxidation"/>
    <property type="evidence" value="ECO:0007669"/>
    <property type="project" value="TreeGrafter"/>
</dbReference>
<sequence>MRLFFSSERAKKLRIGEQMPATIDHAAVIGSGVMGSGIAYWLSTRNCHVLLKDINSDALARGMGTIESLYHSSVKRHVLSQTEANAGFDRITASTADLSLNNREIVIELQPRT</sequence>
<proteinExistence type="predicted"/>
<evidence type="ECO:0000313" key="2">
    <source>
        <dbReference type="EMBL" id="PQJ27796.1"/>
    </source>
</evidence>
<dbReference type="PANTHER" id="PTHR43612:SF3">
    <property type="entry name" value="TRIFUNCTIONAL ENZYME SUBUNIT ALPHA, MITOCHONDRIAL"/>
    <property type="match status" value="1"/>
</dbReference>
<protein>
    <recommendedName>
        <fullName evidence="1">3-hydroxyacyl-CoA dehydrogenase NAD binding domain-containing protein</fullName>
    </recommendedName>
</protein>
<dbReference type="Proteomes" id="UP000239907">
    <property type="component" value="Unassembled WGS sequence"/>
</dbReference>
<dbReference type="GO" id="GO:0070403">
    <property type="term" value="F:NAD+ binding"/>
    <property type="evidence" value="ECO:0007669"/>
    <property type="project" value="InterPro"/>
</dbReference>
<dbReference type="SUPFAM" id="SSF51735">
    <property type="entry name" value="NAD(P)-binding Rossmann-fold domains"/>
    <property type="match status" value="1"/>
</dbReference>
<reference evidence="2 3" key="1">
    <citation type="submission" date="2016-12" db="EMBL/GenBank/DDBJ databases">
        <title>Study of bacterial adaptation to deep sea.</title>
        <authorList>
            <person name="Song J."/>
            <person name="Yoshizawa S."/>
            <person name="Kogure K."/>
        </authorList>
    </citation>
    <scope>NUCLEOTIDE SEQUENCE [LARGE SCALE GENOMIC DNA]</scope>
    <source>
        <strain evidence="2 3">SAORIC-165</strain>
    </source>
</reference>
<keyword evidence="3" id="KW-1185">Reference proteome</keyword>
<evidence type="ECO:0000259" key="1">
    <source>
        <dbReference type="Pfam" id="PF02737"/>
    </source>
</evidence>
<organism evidence="2 3">
    <name type="scientific">Rubritalea profundi</name>
    <dbReference type="NCBI Taxonomy" id="1658618"/>
    <lineage>
        <taxon>Bacteria</taxon>
        <taxon>Pseudomonadati</taxon>
        <taxon>Verrucomicrobiota</taxon>
        <taxon>Verrucomicrobiia</taxon>
        <taxon>Verrucomicrobiales</taxon>
        <taxon>Rubritaleaceae</taxon>
        <taxon>Rubritalea</taxon>
    </lineage>
</organism>
<dbReference type="GO" id="GO:0016509">
    <property type="term" value="F:long-chain (3S)-3-hydroxyacyl-CoA dehydrogenase (NAD+) activity"/>
    <property type="evidence" value="ECO:0007669"/>
    <property type="project" value="TreeGrafter"/>
</dbReference>
<dbReference type="PANTHER" id="PTHR43612">
    <property type="entry name" value="TRIFUNCTIONAL ENZYME SUBUNIT ALPHA"/>
    <property type="match status" value="1"/>
</dbReference>
<dbReference type="InterPro" id="IPR006176">
    <property type="entry name" value="3-OHacyl-CoA_DH_NAD-bd"/>
</dbReference>
<accession>A0A2S7TYH6</accession>
<dbReference type="OrthoDB" id="9771883at2"/>
<feature type="domain" description="3-hydroxyacyl-CoA dehydrogenase NAD binding" evidence="1">
    <location>
        <begin position="26"/>
        <end position="108"/>
    </location>
</feature>
<name>A0A2S7TYH6_9BACT</name>
<dbReference type="InterPro" id="IPR050136">
    <property type="entry name" value="FA_oxidation_alpha_subunit"/>
</dbReference>
<dbReference type="InterPro" id="IPR036291">
    <property type="entry name" value="NAD(P)-bd_dom_sf"/>
</dbReference>
<dbReference type="Gene3D" id="3.40.50.720">
    <property type="entry name" value="NAD(P)-binding Rossmann-like Domain"/>
    <property type="match status" value="1"/>
</dbReference>
<dbReference type="Pfam" id="PF02737">
    <property type="entry name" value="3HCDH_N"/>
    <property type="match status" value="1"/>
</dbReference>